<dbReference type="PANTHER" id="PTHR46579">
    <property type="entry name" value="F5/8 TYPE C DOMAIN-CONTAINING PROTEIN-RELATED"/>
    <property type="match status" value="1"/>
</dbReference>
<keyword evidence="2" id="KW-0812">Transmembrane</keyword>
<feature type="region of interest" description="Disordered" evidence="1">
    <location>
        <begin position="1"/>
        <end position="118"/>
    </location>
</feature>
<evidence type="ECO:0000256" key="2">
    <source>
        <dbReference type="SAM" id="Phobius"/>
    </source>
</evidence>
<proteinExistence type="evidence at transcript level"/>
<sequence>MPRQRYRRYLEPESNVTIPRQTISNAAKRARTSDTSQNDNGASGSSAGIAQPVGNTDSTTGDHPDSSEVQNTEPEAGLSTSDQDDVPAVYDSDAPDFSQPGDDSFHNCDTNSAHMPCNRAPEVNEDAELSSSELPDISDDFSDYLGKLASETIPHQSTTKAQALLLVLAYVVTAGLTWTQVKGLLTLLNALFGEVVVPSTTYMLRKIWKKKKDTLRLHLYCRSCHNYLGISDQIPAKSDITCSNCNVKKSIEKLISTGSFFVIFDMKQQLRDIIKRVSGALLESLRKLSLENHEPGVYSDVTDGDLYRSTRRQLNMSWTDLTLTFNTDGAPVFESSKSTIWPIQVLINELPVELRWRNIALSGLWFSKSHPPMHVFMAKFADEVRSIGTVAWASAGSVIKSAVHAILCCVDSPARAALLNMKQFNGYYGCSWCREEGTCVDGTVKYVYTGQQAPDRTHGRVMEAMRRAKGPEEPFEGFKGPSSLIKFKSLDLVWGLPPDYMHSVLEGVTKQLADLWLSTTGAVYYIGRQIRLLDCRLGDIKPPIGFSRIGRPISERAFWKATEWRYWLLFYSIPCLYDLLPRQYLAHAALLVRATFLLLKDTVTEYEISVAERSLSTFVQEMARLYGDAAMTYNIHQLLHLSKSARMFGPLWGTSTFPFEDGIGRALRLVSAAKLVPMQITERCIMHQTYRDAERIVDLPPHLASVKKSFSVQRKRHSQTCPLGLAHSISVIPDHLKAILVSHFGCIPEMSRYFRAQIGSIVLHSSDYSTPKKTCSCYVKMLDGSHCYVLGIYVISSTMYLHCQRLLASVQVFDLPHIFKCQRPPATQNHCLYTFSDVASQCVFLTVNNTSYLCEVPNTKETD</sequence>
<reference evidence="3" key="2">
    <citation type="journal article" date="2015" name="J. Proteomics">
        <title>Sexual differences in the sialomes of the zebra tick, Rhipicephalus pulchellus.</title>
        <authorList>
            <person name="Tan A.W."/>
            <person name="Francischetti I.M."/>
            <person name="Slovak M."/>
            <person name="Kini R.M."/>
            <person name="Ribeiro J.M."/>
        </authorList>
    </citation>
    <scope>NUCLEOTIDE SEQUENCE</scope>
    <source>
        <tissue evidence="3">Salivary gland</tissue>
    </source>
</reference>
<reference evidence="3" key="1">
    <citation type="submission" date="2012-11" db="EMBL/GenBank/DDBJ databases">
        <authorList>
            <person name="Lucero-Rivera Y.E."/>
            <person name="Tovar-Ramirez D."/>
        </authorList>
    </citation>
    <scope>NUCLEOTIDE SEQUENCE</scope>
    <source>
        <tissue evidence="3">Salivary gland</tissue>
    </source>
</reference>
<keyword evidence="2" id="KW-1133">Transmembrane helix</keyword>
<dbReference type="InterPro" id="IPR009667">
    <property type="entry name" value="DUF1258"/>
</dbReference>
<evidence type="ECO:0000313" key="3">
    <source>
        <dbReference type="EMBL" id="JAA57499.1"/>
    </source>
</evidence>
<dbReference type="EMBL" id="GACK01007535">
    <property type="protein sequence ID" value="JAA57499.1"/>
    <property type="molecule type" value="mRNA"/>
</dbReference>
<accession>L7M333</accession>
<feature type="compositionally biased region" description="Polar residues" evidence="1">
    <location>
        <begin position="33"/>
        <end position="59"/>
    </location>
</feature>
<dbReference type="Pfam" id="PF06869">
    <property type="entry name" value="DUF1258"/>
    <property type="match status" value="1"/>
</dbReference>
<protein>
    <recommendedName>
        <fullName evidence="4">Cr1-8 nvi</fullName>
    </recommendedName>
</protein>
<name>L7M333_RHIPC</name>
<evidence type="ECO:0008006" key="4">
    <source>
        <dbReference type="Google" id="ProtNLM"/>
    </source>
</evidence>
<organism evidence="3">
    <name type="scientific">Rhipicephalus pulchellus</name>
    <name type="common">Yellow backed tick</name>
    <name type="synonym">Dermacentor pulchellus</name>
    <dbReference type="NCBI Taxonomy" id="72859"/>
    <lineage>
        <taxon>Eukaryota</taxon>
        <taxon>Metazoa</taxon>
        <taxon>Ecdysozoa</taxon>
        <taxon>Arthropoda</taxon>
        <taxon>Chelicerata</taxon>
        <taxon>Arachnida</taxon>
        <taxon>Acari</taxon>
        <taxon>Parasitiformes</taxon>
        <taxon>Ixodida</taxon>
        <taxon>Ixodoidea</taxon>
        <taxon>Ixodidae</taxon>
        <taxon>Rhipicephalinae</taxon>
        <taxon>Rhipicephalus</taxon>
        <taxon>Rhipicephalus</taxon>
    </lineage>
</organism>
<keyword evidence="2" id="KW-0472">Membrane</keyword>
<feature type="compositionally biased region" description="Polar residues" evidence="1">
    <location>
        <begin position="14"/>
        <end position="25"/>
    </location>
</feature>
<feature type="transmembrane region" description="Helical" evidence="2">
    <location>
        <begin position="163"/>
        <end position="181"/>
    </location>
</feature>
<evidence type="ECO:0000256" key="1">
    <source>
        <dbReference type="SAM" id="MobiDB-lite"/>
    </source>
</evidence>
<feature type="compositionally biased region" description="Polar residues" evidence="1">
    <location>
        <begin position="67"/>
        <end position="81"/>
    </location>
</feature>
<dbReference type="AlphaFoldDB" id="L7M333"/>
<dbReference type="PANTHER" id="PTHR46579:SF1">
    <property type="entry name" value="F5_8 TYPE C DOMAIN-CONTAINING PROTEIN"/>
    <property type="match status" value="1"/>
</dbReference>